<evidence type="ECO:0000313" key="1">
    <source>
        <dbReference type="EMBL" id="KAF2399982.1"/>
    </source>
</evidence>
<gene>
    <name evidence="1" type="ORF">EJ06DRAFT_41783</name>
</gene>
<evidence type="ECO:0000313" key="2">
    <source>
        <dbReference type="Proteomes" id="UP000799640"/>
    </source>
</evidence>
<dbReference type="EMBL" id="ML996696">
    <property type="protein sequence ID" value="KAF2399982.1"/>
    <property type="molecule type" value="Genomic_DNA"/>
</dbReference>
<proteinExistence type="predicted"/>
<organism evidence="1 2">
    <name type="scientific">Trichodelitschia bisporula</name>
    <dbReference type="NCBI Taxonomy" id="703511"/>
    <lineage>
        <taxon>Eukaryota</taxon>
        <taxon>Fungi</taxon>
        <taxon>Dikarya</taxon>
        <taxon>Ascomycota</taxon>
        <taxon>Pezizomycotina</taxon>
        <taxon>Dothideomycetes</taxon>
        <taxon>Dothideomycetes incertae sedis</taxon>
        <taxon>Phaeotrichales</taxon>
        <taxon>Phaeotrichaceae</taxon>
        <taxon>Trichodelitschia</taxon>
    </lineage>
</organism>
<dbReference type="AlphaFoldDB" id="A0A6G1HVE9"/>
<sequence length="130" mass="14482">MDANLGAETSTCMPCLISRGAKTQPFFTSSFVFPLPESFRPADTFTFCRAPFQTQDSCCEPGCCCHYARSHCELLISSSRHENVAVVLIQVLPFELEVRFGIGSVWLVTGPFQTLSMPKFIRVRPIGRPD</sequence>
<name>A0A6G1HVE9_9PEZI</name>
<reference evidence="1" key="1">
    <citation type="journal article" date="2020" name="Stud. Mycol.">
        <title>101 Dothideomycetes genomes: a test case for predicting lifestyles and emergence of pathogens.</title>
        <authorList>
            <person name="Haridas S."/>
            <person name="Albert R."/>
            <person name="Binder M."/>
            <person name="Bloem J."/>
            <person name="Labutti K."/>
            <person name="Salamov A."/>
            <person name="Andreopoulos B."/>
            <person name="Baker S."/>
            <person name="Barry K."/>
            <person name="Bills G."/>
            <person name="Bluhm B."/>
            <person name="Cannon C."/>
            <person name="Castanera R."/>
            <person name="Culley D."/>
            <person name="Daum C."/>
            <person name="Ezra D."/>
            <person name="Gonzalez J."/>
            <person name="Henrissat B."/>
            <person name="Kuo A."/>
            <person name="Liang C."/>
            <person name="Lipzen A."/>
            <person name="Lutzoni F."/>
            <person name="Magnuson J."/>
            <person name="Mondo S."/>
            <person name="Nolan M."/>
            <person name="Ohm R."/>
            <person name="Pangilinan J."/>
            <person name="Park H.-J."/>
            <person name="Ramirez L."/>
            <person name="Alfaro M."/>
            <person name="Sun H."/>
            <person name="Tritt A."/>
            <person name="Yoshinaga Y."/>
            <person name="Zwiers L.-H."/>
            <person name="Turgeon B."/>
            <person name="Goodwin S."/>
            <person name="Spatafora J."/>
            <person name="Crous P."/>
            <person name="Grigoriev I."/>
        </authorList>
    </citation>
    <scope>NUCLEOTIDE SEQUENCE</scope>
    <source>
        <strain evidence="1">CBS 262.69</strain>
    </source>
</reference>
<protein>
    <submittedName>
        <fullName evidence="1">Uncharacterized protein</fullName>
    </submittedName>
</protein>
<dbReference type="Proteomes" id="UP000799640">
    <property type="component" value="Unassembled WGS sequence"/>
</dbReference>
<keyword evidence="2" id="KW-1185">Reference proteome</keyword>
<accession>A0A6G1HVE9</accession>